<dbReference type="AlphaFoldDB" id="A0A1F5DLK9"/>
<keyword evidence="2" id="KW-0812">Transmembrane</keyword>
<proteinExistence type="predicted"/>
<accession>A0A1F5DLK9</accession>
<evidence type="ECO:0000313" key="3">
    <source>
        <dbReference type="EMBL" id="OGD56059.1"/>
    </source>
</evidence>
<keyword evidence="2" id="KW-1133">Transmembrane helix</keyword>
<evidence type="ECO:0000256" key="2">
    <source>
        <dbReference type="SAM" id="Phobius"/>
    </source>
</evidence>
<reference evidence="3 4" key="1">
    <citation type="journal article" date="2016" name="Nat. Commun.">
        <title>Thousands of microbial genomes shed light on interconnected biogeochemical processes in an aquifer system.</title>
        <authorList>
            <person name="Anantharaman K."/>
            <person name="Brown C.T."/>
            <person name="Hug L.A."/>
            <person name="Sharon I."/>
            <person name="Castelle C.J."/>
            <person name="Probst A.J."/>
            <person name="Thomas B.C."/>
            <person name="Singh A."/>
            <person name="Wilkins M.J."/>
            <person name="Karaoz U."/>
            <person name="Brodie E.L."/>
            <person name="Williams K.H."/>
            <person name="Hubbard S.S."/>
            <person name="Banfield J.F."/>
        </authorList>
    </citation>
    <scope>NUCLEOTIDE SEQUENCE [LARGE SCALE GENOMIC DNA]</scope>
</reference>
<feature type="region of interest" description="Disordered" evidence="1">
    <location>
        <begin position="149"/>
        <end position="169"/>
    </location>
</feature>
<sequence length="229" mass="25004">MAQKVDISDNQKTPKPVRFTDIVHEVPENLSGIRPYIEEPEVAKEKAIRKSILLMLLILVITGGLVFFAFRSVGKIAKSMQDKQNLIYLANQQMQMSVDLERQWKDIEPNIPKIETALPSSSDLLGFVGALEQIAGESGVQQNVKLQNTSQGQAPTNLPGVTTPSTPTKGSSVDFTVELKGNFDQIVNYLAAVEKAPYFTKVVTFNLTGTGGADLPASATIGMKVYTYN</sequence>
<evidence type="ECO:0000313" key="4">
    <source>
        <dbReference type="Proteomes" id="UP000178764"/>
    </source>
</evidence>
<name>A0A1F5DLK9_9BACT</name>
<keyword evidence="2" id="KW-0472">Membrane</keyword>
<organism evidence="3 4">
    <name type="scientific">Candidatus Berkelbacteria bacterium RBG_13_40_8</name>
    <dbReference type="NCBI Taxonomy" id="1797467"/>
    <lineage>
        <taxon>Bacteria</taxon>
        <taxon>Candidatus Berkelbacteria</taxon>
    </lineage>
</organism>
<dbReference type="Proteomes" id="UP000178764">
    <property type="component" value="Unassembled WGS sequence"/>
</dbReference>
<gene>
    <name evidence="3" type="ORF">A2V71_03835</name>
</gene>
<protein>
    <submittedName>
        <fullName evidence="3">Uncharacterized protein</fullName>
    </submittedName>
</protein>
<dbReference type="EMBL" id="MEZT01000030">
    <property type="protein sequence ID" value="OGD56059.1"/>
    <property type="molecule type" value="Genomic_DNA"/>
</dbReference>
<comment type="caution">
    <text evidence="3">The sequence shown here is derived from an EMBL/GenBank/DDBJ whole genome shotgun (WGS) entry which is preliminary data.</text>
</comment>
<evidence type="ECO:0000256" key="1">
    <source>
        <dbReference type="SAM" id="MobiDB-lite"/>
    </source>
</evidence>
<dbReference type="Gene3D" id="3.30.70.60">
    <property type="match status" value="1"/>
</dbReference>
<feature type="transmembrane region" description="Helical" evidence="2">
    <location>
        <begin position="52"/>
        <end position="70"/>
    </location>
</feature>
<dbReference type="InterPro" id="IPR014717">
    <property type="entry name" value="Transl_elong_EF1B/ribsomal_bS6"/>
</dbReference>